<dbReference type="GO" id="GO:0006401">
    <property type="term" value="P:RNA catabolic process"/>
    <property type="evidence" value="ECO:0007669"/>
    <property type="project" value="InterPro"/>
</dbReference>
<dbReference type="Pfam" id="PF06769">
    <property type="entry name" value="YoeB_toxin"/>
    <property type="match status" value="1"/>
</dbReference>
<dbReference type="PANTHER" id="PTHR38039">
    <property type="entry name" value="TOXIN YOEB"/>
    <property type="match status" value="1"/>
</dbReference>
<evidence type="ECO:0000256" key="4">
    <source>
        <dbReference type="ARBA" id="ARBA00022759"/>
    </source>
</evidence>
<name>A0A5J4RCN4_9ZZZZ</name>
<keyword evidence="2" id="KW-1277">Toxin-antitoxin system</keyword>
<evidence type="ECO:0000256" key="1">
    <source>
        <dbReference type="ARBA" id="ARBA00008172"/>
    </source>
</evidence>
<comment type="caution">
    <text evidence="7">The sequence shown here is derived from an EMBL/GenBank/DDBJ whole genome shotgun (WGS) entry which is preliminary data.</text>
</comment>
<dbReference type="EMBL" id="SNRY01001364">
    <property type="protein sequence ID" value="KAA6331502.1"/>
    <property type="molecule type" value="Genomic_DNA"/>
</dbReference>
<keyword evidence="3" id="KW-0540">Nuclease</keyword>
<protein>
    <recommendedName>
        <fullName evidence="6">Putative mRNA interferase YoeB</fullName>
    </recommendedName>
</protein>
<accession>A0A5J4RCN4</accession>
<dbReference type="InterPro" id="IPR009614">
    <property type="entry name" value="YoeB_toxin"/>
</dbReference>
<evidence type="ECO:0000313" key="7">
    <source>
        <dbReference type="EMBL" id="KAA6331502.1"/>
    </source>
</evidence>
<reference evidence="7" key="1">
    <citation type="submission" date="2019-03" db="EMBL/GenBank/DDBJ databases">
        <title>Single cell metagenomics reveals metabolic interactions within the superorganism composed of flagellate Streblomastix strix and complex community of Bacteroidetes bacteria on its surface.</title>
        <authorList>
            <person name="Treitli S.C."/>
            <person name="Kolisko M."/>
            <person name="Husnik F."/>
            <person name="Keeling P."/>
            <person name="Hampl V."/>
        </authorList>
    </citation>
    <scope>NUCLEOTIDE SEQUENCE</scope>
    <source>
        <strain evidence="7">STM</strain>
    </source>
</reference>
<evidence type="ECO:0000256" key="2">
    <source>
        <dbReference type="ARBA" id="ARBA00022649"/>
    </source>
</evidence>
<dbReference type="Gene3D" id="3.30.2310.20">
    <property type="entry name" value="RelE-like"/>
    <property type="match status" value="1"/>
</dbReference>
<dbReference type="InterPro" id="IPR035093">
    <property type="entry name" value="RelE/ParE_toxin_dom_sf"/>
</dbReference>
<comment type="similarity">
    <text evidence="1">Belongs to the YoeB family.</text>
</comment>
<evidence type="ECO:0000256" key="6">
    <source>
        <dbReference type="ARBA" id="ARBA00030388"/>
    </source>
</evidence>
<proteinExistence type="inferred from homology"/>
<dbReference type="PANTHER" id="PTHR38039:SF1">
    <property type="entry name" value="TOXIN YOEB"/>
    <property type="match status" value="1"/>
</dbReference>
<gene>
    <name evidence="7" type="ORF">EZS27_019893</name>
</gene>
<organism evidence="7">
    <name type="scientific">termite gut metagenome</name>
    <dbReference type="NCBI Taxonomy" id="433724"/>
    <lineage>
        <taxon>unclassified sequences</taxon>
        <taxon>metagenomes</taxon>
        <taxon>organismal metagenomes</taxon>
    </lineage>
</organism>
<dbReference type="GO" id="GO:0016787">
    <property type="term" value="F:hydrolase activity"/>
    <property type="evidence" value="ECO:0007669"/>
    <property type="project" value="UniProtKB-KW"/>
</dbReference>
<keyword evidence="4" id="KW-0255">Endonuclease</keyword>
<dbReference type="AlphaFoldDB" id="A0A5J4RCN4"/>
<evidence type="ECO:0000256" key="5">
    <source>
        <dbReference type="ARBA" id="ARBA00022801"/>
    </source>
</evidence>
<evidence type="ECO:0000256" key="3">
    <source>
        <dbReference type="ARBA" id="ARBA00022722"/>
    </source>
</evidence>
<dbReference type="NCBIfam" id="TIGR02116">
    <property type="entry name" value="toxin_Txe_YoeB"/>
    <property type="match status" value="1"/>
</dbReference>
<dbReference type="GO" id="GO:0045892">
    <property type="term" value="P:negative regulation of DNA-templated transcription"/>
    <property type="evidence" value="ECO:0007669"/>
    <property type="project" value="TreeGrafter"/>
</dbReference>
<sequence length="92" mass="10713">MIYELEYTPVAFEEIEVLKKTGDKTVLRKFAKLLGELMEHPYTGTGKPELLKHNISGCYSRRITKKHRLVYQVNEDKIIVLILFVSSHYGDK</sequence>
<dbReference type="SUPFAM" id="SSF143011">
    <property type="entry name" value="RelE-like"/>
    <property type="match status" value="1"/>
</dbReference>
<keyword evidence="5 7" id="KW-0378">Hydrolase</keyword>
<dbReference type="GO" id="GO:0004519">
    <property type="term" value="F:endonuclease activity"/>
    <property type="evidence" value="ECO:0007669"/>
    <property type="project" value="UniProtKB-KW"/>
</dbReference>